<evidence type="ECO:0000313" key="2">
    <source>
        <dbReference type="EMBL" id="KIO13616.1"/>
    </source>
</evidence>
<keyword evidence="3" id="KW-1185">Reference proteome</keyword>
<dbReference type="AlphaFoldDB" id="A0A0C3PWB0"/>
<dbReference type="Proteomes" id="UP000054217">
    <property type="component" value="Unassembled WGS sequence"/>
</dbReference>
<feature type="compositionally biased region" description="Low complexity" evidence="1">
    <location>
        <begin position="16"/>
        <end position="27"/>
    </location>
</feature>
<dbReference type="OrthoDB" id="2860408at2759"/>
<organism evidence="2 3">
    <name type="scientific">Pisolithus tinctorius Marx 270</name>
    <dbReference type="NCBI Taxonomy" id="870435"/>
    <lineage>
        <taxon>Eukaryota</taxon>
        <taxon>Fungi</taxon>
        <taxon>Dikarya</taxon>
        <taxon>Basidiomycota</taxon>
        <taxon>Agaricomycotina</taxon>
        <taxon>Agaricomycetes</taxon>
        <taxon>Agaricomycetidae</taxon>
        <taxon>Boletales</taxon>
        <taxon>Sclerodermatineae</taxon>
        <taxon>Pisolithaceae</taxon>
        <taxon>Pisolithus</taxon>
    </lineage>
</organism>
<name>A0A0C3PWB0_PISTI</name>
<evidence type="ECO:0000256" key="1">
    <source>
        <dbReference type="SAM" id="MobiDB-lite"/>
    </source>
</evidence>
<accession>A0A0C3PWB0</accession>
<protein>
    <submittedName>
        <fullName evidence="2">Uncharacterized protein</fullName>
    </submittedName>
</protein>
<sequence length="406" mass="44049">MSNLDSQADSGVTDILSTSPLSHSSTSPHDDADVHDLNIHVPQFPSSMCTNISVSTNCQQNLYYNSFDSCTCSPFPDNLHSLSSYPYPLQDEHLQDGHLDLNCILMPEIQSTQSAAFIHDAPNLMSKQYQSTQDISTARPSSDHGSQYQSSPSSSSSLCYVSPLPDIPCPSTTVTTRFAMPPSPQKSSGHAHTMLPPIVQSNPADVAKTESDNRAANKRLNAGASSQVDPYAAAFLREQLGEEKWNTFSARLFERRLGPIKSKMRVRGKGQNDEPNSAPGATAIDFLVKVEVVKEVLRTHPYNPLKSLSHPFPASPSGVVTLTRSTILVLSGWSNTQFSYWARRSEGISVLAAHDDRLHAVAVALDKRLKEGGVLIDTVEDGETYGKYSDGGPNVTAPFFAANTPV</sequence>
<evidence type="ECO:0000313" key="3">
    <source>
        <dbReference type="Proteomes" id="UP000054217"/>
    </source>
</evidence>
<feature type="compositionally biased region" description="Polar residues" evidence="1">
    <location>
        <begin position="128"/>
        <end position="139"/>
    </location>
</feature>
<dbReference type="EMBL" id="KN831946">
    <property type="protein sequence ID" value="KIO13616.1"/>
    <property type="molecule type" value="Genomic_DNA"/>
</dbReference>
<feature type="region of interest" description="Disordered" evidence="1">
    <location>
        <begin position="128"/>
        <end position="154"/>
    </location>
</feature>
<reference evidence="2 3" key="1">
    <citation type="submission" date="2014-04" db="EMBL/GenBank/DDBJ databases">
        <authorList>
            <consortium name="DOE Joint Genome Institute"/>
            <person name="Kuo A."/>
            <person name="Kohler A."/>
            <person name="Costa M.D."/>
            <person name="Nagy L.G."/>
            <person name="Floudas D."/>
            <person name="Copeland A."/>
            <person name="Barry K.W."/>
            <person name="Cichocki N."/>
            <person name="Veneault-Fourrey C."/>
            <person name="LaButti K."/>
            <person name="Lindquist E.A."/>
            <person name="Lipzen A."/>
            <person name="Lundell T."/>
            <person name="Morin E."/>
            <person name="Murat C."/>
            <person name="Sun H."/>
            <person name="Tunlid A."/>
            <person name="Henrissat B."/>
            <person name="Grigoriev I.V."/>
            <person name="Hibbett D.S."/>
            <person name="Martin F."/>
            <person name="Nordberg H.P."/>
            <person name="Cantor M.N."/>
            <person name="Hua S.X."/>
        </authorList>
    </citation>
    <scope>NUCLEOTIDE SEQUENCE [LARGE SCALE GENOMIC DNA]</scope>
    <source>
        <strain evidence="2 3">Marx 270</strain>
    </source>
</reference>
<gene>
    <name evidence="2" type="ORF">M404DRAFT_587495</name>
</gene>
<feature type="compositionally biased region" description="Low complexity" evidence="1">
    <location>
        <begin position="143"/>
        <end position="154"/>
    </location>
</feature>
<dbReference type="HOGENOM" id="CLU_678127_0_0_1"/>
<reference evidence="3" key="2">
    <citation type="submission" date="2015-01" db="EMBL/GenBank/DDBJ databases">
        <title>Evolutionary Origins and Diversification of the Mycorrhizal Mutualists.</title>
        <authorList>
            <consortium name="DOE Joint Genome Institute"/>
            <consortium name="Mycorrhizal Genomics Consortium"/>
            <person name="Kohler A."/>
            <person name="Kuo A."/>
            <person name="Nagy L.G."/>
            <person name="Floudas D."/>
            <person name="Copeland A."/>
            <person name="Barry K.W."/>
            <person name="Cichocki N."/>
            <person name="Veneault-Fourrey C."/>
            <person name="LaButti K."/>
            <person name="Lindquist E.A."/>
            <person name="Lipzen A."/>
            <person name="Lundell T."/>
            <person name="Morin E."/>
            <person name="Murat C."/>
            <person name="Riley R."/>
            <person name="Ohm R."/>
            <person name="Sun H."/>
            <person name="Tunlid A."/>
            <person name="Henrissat B."/>
            <person name="Grigoriev I.V."/>
            <person name="Hibbett D.S."/>
            <person name="Martin F."/>
        </authorList>
    </citation>
    <scope>NUCLEOTIDE SEQUENCE [LARGE SCALE GENOMIC DNA]</scope>
    <source>
        <strain evidence="3">Marx 270</strain>
    </source>
</reference>
<feature type="compositionally biased region" description="Polar residues" evidence="1">
    <location>
        <begin position="1"/>
        <end position="10"/>
    </location>
</feature>
<proteinExistence type="predicted"/>
<feature type="region of interest" description="Disordered" evidence="1">
    <location>
        <begin position="1"/>
        <end position="34"/>
    </location>
</feature>
<dbReference type="InParanoid" id="A0A0C3PWB0"/>
<dbReference type="STRING" id="870435.A0A0C3PWB0"/>